<reference evidence="1 2" key="1">
    <citation type="journal article" date="2011" name="J. Bacteriol.">
        <title>Revised genome sequence of Brucella suis 1330.</title>
        <authorList>
            <person name="Tae H."/>
            <person name="Shallom S."/>
            <person name="Settlage R."/>
            <person name="Preston D."/>
            <person name="Adams L.G."/>
            <person name="Garner H.R."/>
        </authorList>
    </citation>
    <scope>NUCLEOTIDE SEQUENCE [LARGE SCALE GENOMIC DNA]</scope>
    <source>
        <strain evidence="1 2">1330</strain>
    </source>
</reference>
<dbReference type="Proteomes" id="UP000007104">
    <property type="component" value="Chromosome I"/>
</dbReference>
<dbReference type="HOGENOM" id="CLU_3285997_0_0_5"/>
<sequence length="40" mass="4473">MQQNRCPRQERLLTDVSKARISAVMKTPTTIICICAIIIG</sequence>
<dbReference type="KEGG" id="bsi:BS1330_I0672"/>
<evidence type="ECO:0000313" key="2">
    <source>
        <dbReference type="Proteomes" id="UP000007104"/>
    </source>
</evidence>
<keyword evidence="2" id="KW-1185">Reference proteome</keyword>
<dbReference type="EMBL" id="CP002997">
    <property type="protein sequence ID" value="AEM18022.1"/>
    <property type="molecule type" value="Genomic_DNA"/>
</dbReference>
<dbReference type="KEGG" id="bms:BR0676"/>
<gene>
    <name evidence="1" type="ordered locus">BS1330_I0672</name>
</gene>
<evidence type="ECO:0000313" key="1">
    <source>
        <dbReference type="EMBL" id="AEM18022.1"/>
    </source>
</evidence>
<proteinExistence type="predicted"/>
<protein>
    <submittedName>
        <fullName evidence="1">Uncharacterized protein</fullName>
    </submittedName>
</protein>
<name>A0A0H3G603_BRUSU</name>
<organism evidence="1 2">
    <name type="scientific">Brucella suis biovar 1 (strain 1330)</name>
    <dbReference type="NCBI Taxonomy" id="204722"/>
    <lineage>
        <taxon>Bacteria</taxon>
        <taxon>Pseudomonadati</taxon>
        <taxon>Pseudomonadota</taxon>
        <taxon>Alphaproteobacteria</taxon>
        <taxon>Hyphomicrobiales</taxon>
        <taxon>Brucellaceae</taxon>
        <taxon>Brucella/Ochrobactrum group</taxon>
        <taxon>Brucella</taxon>
    </lineage>
</organism>
<dbReference type="AlphaFoldDB" id="A0A0H3G603"/>
<accession>A0A0H3G603</accession>